<dbReference type="CDD" id="cd01700">
    <property type="entry name" value="PolY_Pol_V_umuC"/>
    <property type="match status" value="1"/>
</dbReference>
<dbReference type="OrthoDB" id="9808813at2"/>
<dbReference type="AlphaFoldDB" id="A0A128FF08"/>
<accession>A0A128FF08</accession>
<organism evidence="7 8">
    <name type="scientific">Grimontia marina</name>
    <dbReference type="NCBI Taxonomy" id="646534"/>
    <lineage>
        <taxon>Bacteria</taxon>
        <taxon>Pseudomonadati</taxon>
        <taxon>Pseudomonadota</taxon>
        <taxon>Gammaproteobacteria</taxon>
        <taxon>Vibrionales</taxon>
        <taxon>Vibrionaceae</taxon>
        <taxon>Grimontia</taxon>
    </lineage>
</organism>
<dbReference type="PANTHER" id="PTHR11076">
    <property type="entry name" value="DNA REPAIR POLYMERASE UMUC / TRANSFERASE FAMILY MEMBER"/>
    <property type="match status" value="1"/>
</dbReference>
<evidence type="ECO:0000256" key="5">
    <source>
        <dbReference type="ARBA" id="ARBA00023236"/>
    </source>
</evidence>
<evidence type="ECO:0000256" key="2">
    <source>
        <dbReference type="ARBA" id="ARBA00022763"/>
    </source>
</evidence>
<keyword evidence="2" id="KW-0227">DNA damage</keyword>
<dbReference type="EC" id="2.7.7.7" evidence="7"/>
<dbReference type="Pfam" id="PF00817">
    <property type="entry name" value="IMS"/>
    <property type="match status" value="1"/>
</dbReference>
<evidence type="ECO:0000313" key="7">
    <source>
        <dbReference type="EMBL" id="CZF85383.1"/>
    </source>
</evidence>
<evidence type="ECO:0000313" key="8">
    <source>
        <dbReference type="Proteomes" id="UP000073601"/>
    </source>
</evidence>
<dbReference type="PANTHER" id="PTHR11076:SF34">
    <property type="entry name" value="PROTEIN UMUC"/>
    <property type="match status" value="1"/>
</dbReference>
<dbReference type="Gene3D" id="1.10.150.20">
    <property type="entry name" value="5' to 3' exonuclease, C-terminal subdomain"/>
    <property type="match status" value="1"/>
</dbReference>
<dbReference type="InterPro" id="IPR050116">
    <property type="entry name" value="DNA_polymerase-Y"/>
</dbReference>
<reference evidence="8" key="1">
    <citation type="submission" date="2016-02" db="EMBL/GenBank/DDBJ databases">
        <authorList>
            <person name="Rodrigo-Torres Lidia"/>
            <person name="Arahal R.David."/>
        </authorList>
    </citation>
    <scope>NUCLEOTIDE SEQUENCE [LARGE SCALE GENOMIC DNA]</scope>
    <source>
        <strain evidence="8">CECT 8713</strain>
    </source>
</reference>
<dbReference type="InterPro" id="IPR001126">
    <property type="entry name" value="UmuC"/>
</dbReference>
<protein>
    <submittedName>
        <fullName evidence="7">DNA polymerase IV</fullName>
        <ecNumber evidence="7">2.7.7.7</ecNumber>
    </submittedName>
</protein>
<dbReference type="Pfam" id="PF13438">
    <property type="entry name" value="DUF4113"/>
    <property type="match status" value="1"/>
</dbReference>
<evidence type="ECO:0000256" key="3">
    <source>
        <dbReference type="ARBA" id="ARBA00023199"/>
    </source>
</evidence>
<dbReference type="Gene3D" id="3.30.70.270">
    <property type="match status" value="1"/>
</dbReference>
<dbReference type="InterPro" id="IPR043502">
    <property type="entry name" value="DNA/RNA_pol_sf"/>
</dbReference>
<dbReference type="GO" id="GO:0006281">
    <property type="term" value="P:DNA repair"/>
    <property type="evidence" value="ECO:0007669"/>
    <property type="project" value="UniProtKB-KW"/>
</dbReference>
<dbReference type="Proteomes" id="UP000073601">
    <property type="component" value="Unassembled WGS sequence"/>
</dbReference>
<dbReference type="InterPro" id="IPR025188">
    <property type="entry name" value="DUF4113"/>
</dbReference>
<keyword evidence="5" id="KW-0742">SOS response</keyword>
<evidence type="ECO:0000256" key="4">
    <source>
        <dbReference type="ARBA" id="ARBA00023204"/>
    </source>
</evidence>
<sequence>MFALVDANAFYCSAEQVFRPDWRGKPVIVLSNNDGCVVAANRQARELGVEKFKPFFQMRTLCEMKGVIVCSSNYELYGDLSDKMMQVIGRFAPEQHVYSIDESFLSFHRCAAIPDLRVHAESLRRAVWKECRLAVGVGMGETLTLAKAANHAAKKLAGYAGVCVLDSEAERFDVLGRMAVGDVWGVGRRISERLKRQGIETALQLSRQKPALMRREFNVEMERTVRELNGEVCKGWDVARADKQQIFSTRSMGERIVEQEALHQALCKHAGIAAAKLRAQGSVCSVLMVFAGNSPYDEKPRSFKQLHRFAFPVDDTTVITAAVSALVPLLYELGVQYYKVGVGLLDLARAEHVQPDLFDTQSGNPALMKAFDGLNQRYGAGTVFLAAEGIEQKWGMRREFLSPQYTTRWGDVPRVRC</sequence>
<keyword evidence="7" id="KW-0808">Transferase</keyword>
<dbReference type="InterPro" id="IPR017961">
    <property type="entry name" value="DNA_pol_Y-fam_little_finger"/>
</dbReference>
<dbReference type="SUPFAM" id="SSF56672">
    <property type="entry name" value="DNA/RNA polymerases"/>
    <property type="match status" value="1"/>
</dbReference>
<evidence type="ECO:0000256" key="1">
    <source>
        <dbReference type="ARBA" id="ARBA00010945"/>
    </source>
</evidence>
<keyword evidence="8" id="KW-1185">Reference proteome</keyword>
<keyword evidence="7" id="KW-0548">Nucleotidyltransferase</keyword>
<comment type="similarity">
    <text evidence="1">Belongs to the DNA polymerase type-Y family.</text>
</comment>
<proteinExistence type="inferred from homology"/>
<dbReference type="Gene3D" id="3.40.1170.60">
    <property type="match status" value="1"/>
</dbReference>
<dbReference type="GO" id="GO:0003887">
    <property type="term" value="F:DNA-directed DNA polymerase activity"/>
    <property type="evidence" value="ECO:0007669"/>
    <property type="project" value="UniProtKB-EC"/>
</dbReference>
<gene>
    <name evidence="7" type="primary">dinB_2</name>
    <name evidence="7" type="ORF">GMA8713_03506</name>
</gene>
<dbReference type="InterPro" id="IPR043128">
    <property type="entry name" value="Rev_trsase/Diguanyl_cyclase"/>
</dbReference>
<keyword evidence="4" id="KW-0234">DNA repair</keyword>
<dbReference type="GO" id="GO:0009432">
    <property type="term" value="P:SOS response"/>
    <property type="evidence" value="ECO:0007669"/>
    <property type="project" value="UniProtKB-KW"/>
</dbReference>
<dbReference type="GO" id="GO:0042276">
    <property type="term" value="P:error-prone translesion synthesis"/>
    <property type="evidence" value="ECO:0007669"/>
    <property type="project" value="TreeGrafter"/>
</dbReference>
<dbReference type="EMBL" id="FIZY01000037">
    <property type="protein sequence ID" value="CZF85383.1"/>
    <property type="molecule type" value="Genomic_DNA"/>
</dbReference>
<dbReference type="GO" id="GO:0003684">
    <property type="term" value="F:damaged DNA binding"/>
    <property type="evidence" value="ECO:0007669"/>
    <property type="project" value="InterPro"/>
</dbReference>
<name>A0A128FF08_9GAMM</name>
<dbReference type="RefSeq" id="WP_062712663.1">
    <property type="nucleotide sequence ID" value="NZ_CAWRCI010000037.1"/>
</dbReference>
<dbReference type="GO" id="GO:0005829">
    <property type="term" value="C:cytosol"/>
    <property type="evidence" value="ECO:0007669"/>
    <property type="project" value="TreeGrafter"/>
</dbReference>
<feature type="domain" description="UmuC" evidence="6">
    <location>
        <begin position="2"/>
        <end position="187"/>
    </location>
</feature>
<evidence type="ECO:0000259" key="6">
    <source>
        <dbReference type="PROSITE" id="PS50173"/>
    </source>
</evidence>
<dbReference type="PROSITE" id="PS50173">
    <property type="entry name" value="UMUC"/>
    <property type="match status" value="1"/>
</dbReference>
<keyword evidence="3" id="KW-0741">SOS mutagenesis</keyword>
<dbReference type="Pfam" id="PF11799">
    <property type="entry name" value="IMS_C"/>
    <property type="match status" value="1"/>
</dbReference>